<dbReference type="InterPro" id="IPR023198">
    <property type="entry name" value="PGP-like_dom2"/>
</dbReference>
<dbReference type="NCBIfam" id="TIGR02254">
    <property type="entry name" value="YjjG_YfnB"/>
    <property type="match status" value="1"/>
</dbReference>
<dbReference type="CDD" id="cd04305">
    <property type="entry name" value="HAD_Neu5Ac-Pase_like"/>
    <property type="match status" value="1"/>
</dbReference>
<evidence type="ECO:0000313" key="1">
    <source>
        <dbReference type="EMBL" id="GET20047.1"/>
    </source>
</evidence>
<dbReference type="Proteomes" id="UP000240621">
    <property type="component" value="Unassembled WGS sequence"/>
</dbReference>
<proteinExistence type="predicted"/>
<reference evidence="2 3" key="1">
    <citation type="submission" date="2018-03" db="EMBL/GenBank/DDBJ databases">
        <title>Genomic Encyclopedia of Archaeal and Bacterial Type Strains, Phase II (KMG-II): from individual species to whole genera.</title>
        <authorList>
            <person name="Goeker M."/>
        </authorList>
    </citation>
    <scope>NUCLEOTIDE SEQUENCE [LARGE SCALE GENOMIC DNA]</scope>
    <source>
        <strain evidence="2 3">DSM 27267</strain>
    </source>
</reference>
<accession>A0A2P8CKC6</accession>
<evidence type="ECO:0000313" key="2">
    <source>
        <dbReference type="EMBL" id="PSK85426.1"/>
    </source>
</evidence>
<dbReference type="OrthoDB" id="9802350at2"/>
<dbReference type="Pfam" id="PF00702">
    <property type="entry name" value="Hydrolase"/>
    <property type="match status" value="1"/>
</dbReference>
<dbReference type="InterPro" id="IPR011951">
    <property type="entry name" value="HAD-SF_hydro_IA_YjjG/PynA"/>
</dbReference>
<protein>
    <submittedName>
        <fullName evidence="1">Noncanonical pyrimidine nucleotidase, YjjG family protein</fullName>
    </submittedName>
    <submittedName>
        <fullName evidence="2">Putative hydrolase of the HAD superfamily</fullName>
    </submittedName>
</protein>
<dbReference type="InterPro" id="IPR023214">
    <property type="entry name" value="HAD_sf"/>
</dbReference>
<dbReference type="Gene3D" id="3.40.50.1000">
    <property type="entry name" value="HAD superfamily/HAD-like"/>
    <property type="match status" value="1"/>
</dbReference>
<dbReference type="EMBL" id="PYGC01000001">
    <property type="protein sequence ID" value="PSK85426.1"/>
    <property type="molecule type" value="Genomic_DNA"/>
</dbReference>
<dbReference type="SFLD" id="SFLDG01129">
    <property type="entry name" value="C1.5:_HAD__Beta-PGM__Phosphata"/>
    <property type="match status" value="1"/>
</dbReference>
<dbReference type="InterPro" id="IPR006439">
    <property type="entry name" value="HAD-SF_hydro_IA"/>
</dbReference>
<dbReference type="SFLD" id="SFLDS00003">
    <property type="entry name" value="Haloacid_Dehalogenase"/>
    <property type="match status" value="1"/>
</dbReference>
<dbReference type="InterPro" id="IPR036412">
    <property type="entry name" value="HAD-like_sf"/>
</dbReference>
<dbReference type="GO" id="GO:0008253">
    <property type="term" value="F:5'-nucleotidase activity"/>
    <property type="evidence" value="ECO:0007669"/>
    <property type="project" value="InterPro"/>
</dbReference>
<dbReference type="Gene3D" id="1.10.150.240">
    <property type="entry name" value="Putative phosphatase, domain 2"/>
    <property type="match status" value="1"/>
</dbReference>
<comment type="caution">
    <text evidence="2">The sequence shown here is derived from an EMBL/GenBank/DDBJ whole genome shotgun (WGS) entry which is preliminary data.</text>
</comment>
<gene>
    <name evidence="2" type="ORF">CLV93_101382</name>
    <name evidence="1" type="ORF">JCM18694_02930</name>
</gene>
<reference evidence="1 4" key="2">
    <citation type="submission" date="2019-10" db="EMBL/GenBank/DDBJ databases">
        <title>Prolixibacter strains distinguished by the presence of nitrate reductase genes were adept at nitrate-dependent anaerobic corrosion of metallic iron and carbon steel.</title>
        <authorList>
            <person name="Iino T."/>
            <person name="Shono N."/>
            <person name="Ito K."/>
            <person name="Nakamura R."/>
            <person name="Sueoka K."/>
            <person name="Harayama S."/>
            <person name="Ohkuma M."/>
        </authorList>
    </citation>
    <scope>NUCLEOTIDE SEQUENCE [LARGE SCALE GENOMIC DNA]</scope>
    <source>
        <strain evidence="1 4">MIC1-1</strain>
    </source>
</reference>
<dbReference type="EMBL" id="BLAU01000001">
    <property type="protein sequence ID" value="GET20047.1"/>
    <property type="molecule type" value="Genomic_DNA"/>
</dbReference>
<evidence type="ECO:0000313" key="3">
    <source>
        <dbReference type="Proteomes" id="UP000240621"/>
    </source>
</evidence>
<dbReference type="InterPro" id="IPR052550">
    <property type="entry name" value="Pyrimidine_5'-ntase_YjjG"/>
</dbReference>
<dbReference type="PANTHER" id="PTHR47478:SF1">
    <property type="entry name" value="PYRIMIDINE 5'-NUCLEOTIDASE YJJG"/>
    <property type="match status" value="1"/>
</dbReference>
<dbReference type="SUPFAM" id="SSF56784">
    <property type="entry name" value="HAD-like"/>
    <property type="match status" value="1"/>
</dbReference>
<name>A0A2P8CKC6_9BACT</name>
<dbReference type="SFLD" id="SFLDG01135">
    <property type="entry name" value="C1.5.6:_HAD__Beta-PGM__Phospha"/>
    <property type="match status" value="1"/>
</dbReference>
<keyword evidence="2" id="KW-0378">Hydrolase</keyword>
<dbReference type="Proteomes" id="UP000396862">
    <property type="component" value="Unassembled WGS sequence"/>
</dbReference>
<dbReference type="NCBIfam" id="TIGR01549">
    <property type="entry name" value="HAD-SF-IA-v1"/>
    <property type="match status" value="1"/>
</dbReference>
<evidence type="ECO:0000313" key="4">
    <source>
        <dbReference type="Proteomes" id="UP000396862"/>
    </source>
</evidence>
<organism evidence="2 3">
    <name type="scientific">Prolixibacter denitrificans</name>
    <dbReference type="NCBI Taxonomy" id="1541063"/>
    <lineage>
        <taxon>Bacteria</taxon>
        <taxon>Pseudomonadati</taxon>
        <taxon>Bacteroidota</taxon>
        <taxon>Bacteroidia</taxon>
        <taxon>Marinilabiliales</taxon>
        <taxon>Prolixibacteraceae</taxon>
        <taxon>Prolixibacter</taxon>
    </lineage>
</organism>
<sequence>MKQYRHLFFDLDNTLWDFETNSYYALESAFQQLGLLTKLDSFEDYFKIYHRINHHLWELYRNREITKDKLTVKRFEDSLQEYGLPQPGRGAEINVAYLSQMPLKTQLVEGAREVLEALHKKFKIHIITNGFREVQHQKLVNSQLDHFFDKIFISEVIGAPKPSREIFEHALKSTNARKQESLMIGDSWEADIKGALEFGIDQVFLSDDFSDNLSQLLESPQTQKIEYKKTEYIHLTNGRTSTYLIHQLSELLDVVY</sequence>
<dbReference type="AlphaFoldDB" id="A0A2P8CKC6"/>
<keyword evidence="4" id="KW-1185">Reference proteome</keyword>
<dbReference type="RefSeq" id="WP_106540473.1">
    <property type="nucleotide sequence ID" value="NZ_BLAU01000001.1"/>
</dbReference>
<dbReference type="PANTHER" id="PTHR47478">
    <property type="match status" value="1"/>
</dbReference>